<keyword evidence="9" id="KW-0999">Mitochondrion inner membrane</keyword>
<comment type="subcellular location">
    <subcellularLocation>
        <location evidence="2">Mitochondrion membrane</location>
        <topology evidence="2">Single-pass membrane protein</topology>
    </subcellularLocation>
</comment>
<evidence type="ECO:0000313" key="13">
    <source>
        <dbReference type="Proteomes" id="UP000664521"/>
    </source>
</evidence>
<evidence type="ECO:0000256" key="4">
    <source>
        <dbReference type="ARBA" id="ARBA00011351"/>
    </source>
</evidence>
<feature type="transmembrane region" description="Helical" evidence="9">
    <location>
        <begin position="32"/>
        <end position="54"/>
    </location>
</feature>
<accession>A0A8H3ESZ2</accession>
<dbReference type="AlphaFoldDB" id="A0A8H3ESZ2"/>
<protein>
    <recommendedName>
        <fullName evidence="9">Cytochrome c oxidase assembly factor 3</fullName>
    </recommendedName>
</protein>
<dbReference type="InterPro" id="IPR018628">
    <property type="entry name" value="Coa3_CC"/>
</dbReference>
<proteinExistence type="inferred from homology"/>
<sequence length="99" mass="10950">MPIIPRSTYYDEHYRQTAALIRARQPFLIKNIITGIGICGFVISVYSFTINAVAQDDFSDVQVPDAPAQPPHTPNAGAETSTTQAVLDQQREKTKNSSR</sequence>
<dbReference type="PANTHER" id="PTHR15642">
    <property type="entry name" value="CYTOCHROME C OXIDASE ASSEMBLY FACTOR 3, MITOCHONDRIAL"/>
    <property type="match status" value="1"/>
</dbReference>
<dbReference type="Proteomes" id="UP000664521">
    <property type="component" value="Unassembled WGS sequence"/>
</dbReference>
<evidence type="ECO:0000256" key="3">
    <source>
        <dbReference type="ARBA" id="ARBA00007035"/>
    </source>
</evidence>
<keyword evidence="7 9" id="KW-0496">Mitochondrion</keyword>
<evidence type="ECO:0000256" key="8">
    <source>
        <dbReference type="ARBA" id="ARBA00023136"/>
    </source>
</evidence>
<evidence type="ECO:0000256" key="10">
    <source>
        <dbReference type="SAM" id="MobiDB-lite"/>
    </source>
</evidence>
<feature type="compositionally biased region" description="Basic and acidic residues" evidence="10">
    <location>
        <begin position="89"/>
        <end position="99"/>
    </location>
</feature>
<feature type="compositionally biased region" description="Polar residues" evidence="10">
    <location>
        <begin position="78"/>
        <end position="87"/>
    </location>
</feature>
<evidence type="ECO:0000256" key="6">
    <source>
        <dbReference type="ARBA" id="ARBA00022989"/>
    </source>
</evidence>
<gene>
    <name evidence="12" type="ORF">HETSPECPRED_008056</name>
</gene>
<evidence type="ECO:0000256" key="7">
    <source>
        <dbReference type="ARBA" id="ARBA00023128"/>
    </source>
</evidence>
<dbReference type="PANTHER" id="PTHR15642:SF3">
    <property type="entry name" value="CYTOCHROME C OXIDASE ASSEMBLY FACTOR 3 HOMOLOG, MITOCHONDRIAL"/>
    <property type="match status" value="1"/>
</dbReference>
<keyword evidence="5 9" id="KW-0812">Transmembrane</keyword>
<evidence type="ECO:0000259" key="11">
    <source>
        <dbReference type="Pfam" id="PF09813"/>
    </source>
</evidence>
<dbReference type="GO" id="GO:0005743">
    <property type="term" value="C:mitochondrial inner membrane"/>
    <property type="evidence" value="ECO:0007669"/>
    <property type="project" value="UniProtKB-UniRule"/>
</dbReference>
<evidence type="ECO:0000256" key="9">
    <source>
        <dbReference type="RuleBase" id="RU367056"/>
    </source>
</evidence>
<reference evidence="12" key="1">
    <citation type="submission" date="2021-03" db="EMBL/GenBank/DDBJ databases">
        <authorList>
            <person name="Tagirdzhanova G."/>
        </authorList>
    </citation>
    <scope>NUCLEOTIDE SEQUENCE</scope>
</reference>
<feature type="region of interest" description="Disordered" evidence="10">
    <location>
        <begin position="61"/>
        <end position="99"/>
    </location>
</feature>
<evidence type="ECO:0000256" key="2">
    <source>
        <dbReference type="ARBA" id="ARBA00004304"/>
    </source>
</evidence>
<dbReference type="InterPro" id="IPR041752">
    <property type="entry name" value="Coa3"/>
</dbReference>
<comment type="caution">
    <text evidence="12">The sequence shown here is derived from an EMBL/GenBank/DDBJ whole genome shotgun (WGS) entry which is preliminary data.</text>
</comment>
<evidence type="ECO:0000256" key="5">
    <source>
        <dbReference type="ARBA" id="ARBA00022692"/>
    </source>
</evidence>
<organism evidence="12 13">
    <name type="scientific">Heterodermia speciosa</name>
    <dbReference type="NCBI Taxonomy" id="116794"/>
    <lineage>
        <taxon>Eukaryota</taxon>
        <taxon>Fungi</taxon>
        <taxon>Dikarya</taxon>
        <taxon>Ascomycota</taxon>
        <taxon>Pezizomycotina</taxon>
        <taxon>Lecanoromycetes</taxon>
        <taxon>OSLEUM clade</taxon>
        <taxon>Lecanoromycetidae</taxon>
        <taxon>Caliciales</taxon>
        <taxon>Physciaceae</taxon>
        <taxon>Heterodermia</taxon>
    </lineage>
</organism>
<feature type="domain" description="Cytochrome c oxidase assembly factor 3 mitochondrial coiled-coil" evidence="11">
    <location>
        <begin position="20"/>
        <end position="60"/>
    </location>
</feature>
<comment type="function">
    <text evidence="1 9">Required for assembly of cytochrome c oxidase (complex IV).</text>
</comment>
<dbReference type="EMBL" id="CAJPDS010000006">
    <property type="protein sequence ID" value="CAF9908361.1"/>
    <property type="molecule type" value="Genomic_DNA"/>
</dbReference>
<keyword evidence="6 9" id="KW-1133">Transmembrane helix</keyword>
<evidence type="ECO:0000256" key="1">
    <source>
        <dbReference type="ARBA" id="ARBA00003064"/>
    </source>
</evidence>
<dbReference type="OrthoDB" id="10018333at2759"/>
<keyword evidence="13" id="KW-1185">Reference proteome</keyword>
<comment type="similarity">
    <text evidence="3 9">Belongs to the COA3 family.</text>
</comment>
<comment type="subunit">
    <text evidence="4 9">Component of 250-400 kDa complexes called cytochrome oxidase assembly intermediates or COA complexes.</text>
</comment>
<dbReference type="Pfam" id="PF09813">
    <property type="entry name" value="Coa3_cc"/>
    <property type="match status" value="1"/>
</dbReference>
<keyword evidence="8 9" id="KW-0472">Membrane</keyword>
<dbReference type="GO" id="GO:0033617">
    <property type="term" value="P:mitochondrial respiratory chain complex IV assembly"/>
    <property type="evidence" value="ECO:0007669"/>
    <property type="project" value="UniProtKB-UniRule"/>
</dbReference>
<name>A0A8H3ESZ2_9LECA</name>
<evidence type="ECO:0000313" key="12">
    <source>
        <dbReference type="EMBL" id="CAF9908361.1"/>
    </source>
</evidence>